<keyword evidence="2" id="KW-1185">Reference proteome</keyword>
<sequence>MGCLVMVKKGKRLKVMVAGSLRIALAFSFLSEVSKGPGGPESCPIPFLQIVPGYSCPSASPDAAYTRSIPLTALIGNLLLACIEQDI</sequence>
<name>A0A2T6ZEG0_TUBBO</name>
<dbReference type="Proteomes" id="UP000244722">
    <property type="component" value="Unassembled WGS sequence"/>
</dbReference>
<dbReference type="EMBL" id="NESQ01000336">
    <property type="protein sequence ID" value="PUU73887.1"/>
    <property type="molecule type" value="Genomic_DNA"/>
</dbReference>
<reference evidence="1 2" key="1">
    <citation type="submission" date="2017-04" db="EMBL/GenBank/DDBJ databases">
        <title>Draft genome sequence of Tuber borchii Vittad., a whitish edible truffle.</title>
        <authorList>
            <consortium name="DOE Joint Genome Institute"/>
            <person name="Murat C."/>
            <person name="Kuo A."/>
            <person name="Barry K.W."/>
            <person name="Clum A."/>
            <person name="Dockter R.B."/>
            <person name="Fauchery L."/>
            <person name="Iotti M."/>
            <person name="Kohler A."/>
            <person name="Labutti K."/>
            <person name="Lindquist E.A."/>
            <person name="Lipzen A."/>
            <person name="Ohm R.A."/>
            <person name="Wang M."/>
            <person name="Grigoriev I.V."/>
            <person name="Zambonelli A."/>
            <person name="Martin F.M."/>
        </authorList>
    </citation>
    <scope>NUCLEOTIDE SEQUENCE [LARGE SCALE GENOMIC DNA]</scope>
    <source>
        <strain evidence="1 2">Tbo3840</strain>
    </source>
</reference>
<dbReference type="OrthoDB" id="1630758at2759"/>
<evidence type="ECO:0000313" key="1">
    <source>
        <dbReference type="EMBL" id="PUU73887.1"/>
    </source>
</evidence>
<organism evidence="1 2">
    <name type="scientific">Tuber borchii</name>
    <name type="common">White truffle</name>
    <dbReference type="NCBI Taxonomy" id="42251"/>
    <lineage>
        <taxon>Eukaryota</taxon>
        <taxon>Fungi</taxon>
        <taxon>Dikarya</taxon>
        <taxon>Ascomycota</taxon>
        <taxon>Pezizomycotina</taxon>
        <taxon>Pezizomycetes</taxon>
        <taxon>Pezizales</taxon>
        <taxon>Tuberaceae</taxon>
        <taxon>Tuber</taxon>
    </lineage>
</organism>
<proteinExistence type="predicted"/>
<evidence type="ECO:0000313" key="2">
    <source>
        <dbReference type="Proteomes" id="UP000244722"/>
    </source>
</evidence>
<protein>
    <submittedName>
        <fullName evidence="1">Uncharacterized protein</fullName>
    </submittedName>
</protein>
<comment type="caution">
    <text evidence="1">The sequence shown here is derived from an EMBL/GenBank/DDBJ whole genome shotgun (WGS) entry which is preliminary data.</text>
</comment>
<dbReference type="AlphaFoldDB" id="A0A2T6ZEG0"/>
<gene>
    <name evidence="1" type="ORF">B9Z19DRAFT_498271</name>
</gene>
<accession>A0A2T6ZEG0</accession>